<dbReference type="EMBL" id="JAKLJA010000002">
    <property type="protein sequence ID" value="MCG5072393.1"/>
    <property type="molecule type" value="Genomic_DNA"/>
</dbReference>
<dbReference type="InterPro" id="IPR006439">
    <property type="entry name" value="HAD-SF_hydro_IA"/>
</dbReference>
<dbReference type="RefSeq" id="WP_238462173.1">
    <property type="nucleotide sequence ID" value="NZ_JAKLJA010000002.1"/>
</dbReference>
<dbReference type="Proteomes" id="UP001139308">
    <property type="component" value="Unassembled WGS sequence"/>
</dbReference>
<gene>
    <name evidence="4" type="ORF">L5014_03295</name>
</gene>
<comment type="function">
    <text evidence="3">Catalyzes the hydrolytic dehalogenation of small (S)-2-haloalkanoic acids to yield the corresponding (R)-2-hydroxyalkanoic acids.</text>
</comment>
<comment type="catalytic activity">
    <reaction evidence="3">
        <text>an (S)-2-haloacid + H2O = a (2R)-2-hydroxycarboxylate + a halide anion + H(+)</text>
        <dbReference type="Rhea" id="RHEA:11192"/>
        <dbReference type="ChEBI" id="CHEBI:15377"/>
        <dbReference type="ChEBI" id="CHEBI:15378"/>
        <dbReference type="ChEBI" id="CHEBI:16042"/>
        <dbReference type="ChEBI" id="CHEBI:58314"/>
        <dbReference type="ChEBI" id="CHEBI:137405"/>
        <dbReference type="EC" id="3.8.1.2"/>
    </reaction>
</comment>
<proteinExistence type="inferred from homology"/>
<evidence type="ECO:0000313" key="5">
    <source>
        <dbReference type="Proteomes" id="UP001139308"/>
    </source>
</evidence>
<dbReference type="SFLD" id="SFLDS00003">
    <property type="entry name" value="Haloacid_Dehalogenase"/>
    <property type="match status" value="1"/>
</dbReference>
<dbReference type="AlphaFoldDB" id="A0A9X1RNP0"/>
<evidence type="ECO:0000313" key="4">
    <source>
        <dbReference type="EMBL" id="MCG5072393.1"/>
    </source>
</evidence>
<accession>A0A9X1RNP0</accession>
<dbReference type="InterPro" id="IPR051540">
    <property type="entry name" value="S-2-haloacid_dehalogenase"/>
</dbReference>
<dbReference type="CDD" id="cd02588">
    <property type="entry name" value="HAD_L2-DEX"/>
    <property type="match status" value="1"/>
</dbReference>
<dbReference type="NCBIfam" id="TIGR01428">
    <property type="entry name" value="HAD_type_II"/>
    <property type="match status" value="1"/>
</dbReference>
<dbReference type="InterPro" id="IPR036412">
    <property type="entry name" value="HAD-like_sf"/>
</dbReference>
<dbReference type="SFLD" id="SFLDG01129">
    <property type="entry name" value="C1.5:_HAD__Beta-PGM__Phosphata"/>
    <property type="match status" value="1"/>
</dbReference>
<dbReference type="InterPro" id="IPR023214">
    <property type="entry name" value="HAD_sf"/>
</dbReference>
<comment type="similarity">
    <text evidence="1 3">Belongs to the HAD-like hydrolase superfamily. S-2-haloalkanoic acid dehalogenase family.</text>
</comment>
<dbReference type="Gene3D" id="1.10.150.240">
    <property type="entry name" value="Putative phosphatase, domain 2"/>
    <property type="match status" value="1"/>
</dbReference>
<dbReference type="PANTHER" id="PTHR43316">
    <property type="entry name" value="HYDROLASE, HALOACID DELAHOGENASE-RELATED"/>
    <property type="match status" value="1"/>
</dbReference>
<dbReference type="EC" id="3.8.1.2" evidence="3"/>
<keyword evidence="2 3" id="KW-0378">Hydrolase</keyword>
<evidence type="ECO:0000256" key="3">
    <source>
        <dbReference type="RuleBase" id="RU368077"/>
    </source>
</evidence>
<protein>
    <recommendedName>
        <fullName evidence="3">(S)-2-haloacid dehalogenase</fullName>
        <ecNumber evidence="3">3.8.1.2</ecNumber>
    </recommendedName>
    <alternativeName>
        <fullName evidence="3">2-haloalkanoic acid dehalogenase</fullName>
    </alternativeName>
    <alternativeName>
        <fullName evidence="3">Halocarboxylic acid halidohydrolase</fullName>
    </alternativeName>
    <alternativeName>
        <fullName evidence="3">L-2-haloacid dehalogenase</fullName>
    </alternativeName>
</protein>
<sequence>MSEHSSRRRILVFDVNETLLDIEVLHPFFARVFGDAGVMRQWFAELILYSQAVSLSGEYTGFGALAVAVLRMVADIRNVALTPADVDEFVTTMGGLPPHREVPGALTQLADAGFRMVTLTNSTSPAGQSTLDNAGLSHYFERMFSVDQVRRFKPSREVYAHVASELAVEPDRLRLIAAHTWDTLGAIAAGYAAALVTRPGNAPLPVGVQPDIVAPDLAAVADKIIVTDTA</sequence>
<evidence type="ECO:0000256" key="1">
    <source>
        <dbReference type="ARBA" id="ARBA00008106"/>
    </source>
</evidence>
<dbReference type="Pfam" id="PF00702">
    <property type="entry name" value="Hydrolase"/>
    <property type="match status" value="1"/>
</dbReference>
<comment type="caution">
    <text evidence="4">The sequence shown here is derived from an EMBL/GenBank/DDBJ whole genome shotgun (WGS) entry which is preliminary data.</text>
</comment>
<name>A0A9X1RNP0_9BURK</name>
<dbReference type="GO" id="GO:0018784">
    <property type="term" value="F:(S)-2-haloacid dehalogenase activity"/>
    <property type="evidence" value="ECO:0007669"/>
    <property type="project" value="UniProtKB-UniRule"/>
</dbReference>
<keyword evidence="5" id="KW-1185">Reference proteome</keyword>
<dbReference type="NCBIfam" id="TIGR01493">
    <property type="entry name" value="HAD-SF-IA-v2"/>
    <property type="match status" value="1"/>
</dbReference>
<dbReference type="Gene3D" id="3.40.50.1000">
    <property type="entry name" value="HAD superfamily/HAD-like"/>
    <property type="match status" value="1"/>
</dbReference>
<dbReference type="InterPro" id="IPR006328">
    <property type="entry name" value="2-HAD"/>
</dbReference>
<evidence type="ECO:0000256" key="2">
    <source>
        <dbReference type="ARBA" id="ARBA00022801"/>
    </source>
</evidence>
<reference evidence="4" key="1">
    <citation type="submission" date="2022-01" db="EMBL/GenBank/DDBJ databases">
        <title>Genome sequence and assembly of Parabukholderia sp. RG36.</title>
        <authorList>
            <person name="Chhetri G."/>
        </authorList>
    </citation>
    <scope>NUCLEOTIDE SEQUENCE</scope>
    <source>
        <strain evidence="4">RG36</strain>
    </source>
</reference>
<dbReference type="InterPro" id="IPR023198">
    <property type="entry name" value="PGP-like_dom2"/>
</dbReference>
<dbReference type="SUPFAM" id="SSF56784">
    <property type="entry name" value="HAD-like"/>
    <property type="match status" value="1"/>
</dbReference>
<organism evidence="4 5">
    <name type="scientific">Paraburkholderia tagetis</name>
    <dbReference type="NCBI Taxonomy" id="2913261"/>
    <lineage>
        <taxon>Bacteria</taxon>
        <taxon>Pseudomonadati</taxon>
        <taxon>Pseudomonadota</taxon>
        <taxon>Betaproteobacteria</taxon>
        <taxon>Burkholderiales</taxon>
        <taxon>Burkholderiaceae</taxon>
        <taxon>Paraburkholderia</taxon>
    </lineage>
</organism>
<dbReference type="PANTHER" id="PTHR43316:SF3">
    <property type="entry name" value="HALOACID DEHALOGENASE, TYPE II (AFU_ORTHOLOGUE AFUA_2G07750)-RELATED"/>
    <property type="match status" value="1"/>
</dbReference>